<dbReference type="eggNOG" id="ENOG502S7SH">
    <property type="taxonomic scope" value="Eukaryota"/>
</dbReference>
<dbReference type="STRING" id="981085.W9RWP6"/>
<sequence length="231" mass="25347">MASPKSVCYQAGLLVLLITALVAQQSHTAEAQVSPQCTSRLNNLNSCAPFVVPGAANPQPSAQCCAALQAVDHDCVCNTLRIASRLPSLCNIPPLSCGVKDKLRWLRTPPLGIRNRSFLPKSKRFRWGKLKAERIVGNPLEKLYLDEPHDASGSHHSRDEEIPKTRTIDSFCTSPLAKGKELLSLVSGSSPEEDLIVPEERKQSHAHFIFTSRLYTCWAVAQLLSKRGLPT</sequence>
<comment type="subcellular location">
    <subcellularLocation>
        <location evidence="2">Secreted</location>
    </subcellularLocation>
</comment>
<evidence type="ECO:0000256" key="6">
    <source>
        <dbReference type="ARBA" id="ARBA00038300"/>
    </source>
</evidence>
<evidence type="ECO:0000259" key="8">
    <source>
        <dbReference type="SMART" id="SM00499"/>
    </source>
</evidence>
<keyword evidence="5" id="KW-0446">Lipid-binding</keyword>
<evidence type="ECO:0000256" key="7">
    <source>
        <dbReference type="SAM" id="SignalP"/>
    </source>
</evidence>
<dbReference type="InterPro" id="IPR036312">
    <property type="entry name" value="Bifun_inhib/LTP/seed_sf"/>
</dbReference>
<dbReference type="Proteomes" id="UP000030645">
    <property type="component" value="Unassembled WGS sequence"/>
</dbReference>
<keyword evidence="4" id="KW-0964">Secreted</keyword>
<dbReference type="Pfam" id="PF14368">
    <property type="entry name" value="LTP_2"/>
    <property type="match status" value="1"/>
</dbReference>
<dbReference type="EMBL" id="KE345785">
    <property type="protein sequence ID" value="EXC15943.1"/>
    <property type="molecule type" value="Genomic_DNA"/>
</dbReference>
<dbReference type="InterPro" id="IPR044741">
    <property type="entry name" value="NsLTP-like"/>
</dbReference>
<name>W9RWP6_9ROSA</name>
<evidence type="ECO:0000256" key="1">
    <source>
        <dbReference type="ARBA" id="ARBA00003211"/>
    </source>
</evidence>
<keyword evidence="10" id="KW-1185">Reference proteome</keyword>
<dbReference type="AlphaFoldDB" id="W9RWP6"/>
<protein>
    <recommendedName>
        <fullName evidence="8">Bifunctional inhibitor/plant lipid transfer protein/seed storage helical domain-containing protein</fullName>
    </recommendedName>
</protein>
<evidence type="ECO:0000256" key="3">
    <source>
        <dbReference type="ARBA" id="ARBA00022448"/>
    </source>
</evidence>
<accession>W9RWP6</accession>
<keyword evidence="7" id="KW-0732">Signal</keyword>
<dbReference type="SMART" id="SM00499">
    <property type="entry name" value="AAI"/>
    <property type="match status" value="1"/>
</dbReference>
<dbReference type="GO" id="GO:0005576">
    <property type="term" value="C:extracellular region"/>
    <property type="evidence" value="ECO:0007669"/>
    <property type="project" value="UniProtKB-SubCell"/>
</dbReference>
<keyword evidence="3" id="KW-0813">Transport</keyword>
<proteinExistence type="inferred from homology"/>
<dbReference type="Gene3D" id="1.10.110.10">
    <property type="entry name" value="Plant lipid-transfer and hydrophobic proteins"/>
    <property type="match status" value="1"/>
</dbReference>
<evidence type="ECO:0000256" key="2">
    <source>
        <dbReference type="ARBA" id="ARBA00004613"/>
    </source>
</evidence>
<dbReference type="SUPFAM" id="SSF47699">
    <property type="entry name" value="Bifunctional inhibitor/lipid-transfer protein/seed storage 2S albumin"/>
    <property type="match status" value="1"/>
</dbReference>
<feature type="domain" description="Bifunctional inhibitor/plant lipid transfer protein/seed storage helical" evidence="8">
    <location>
        <begin position="37"/>
        <end position="97"/>
    </location>
</feature>
<dbReference type="InterPro" id="IPR016140">
    <property type="entry name" value="Bifunc_inhib/LTP/seed_store"/>
</dbReference>
<evidence type="ECO:0000256" key="5">
    <source>
        <dbReference type="ARBA" id="ARBA00023121"/>
    </source>
</evidence>
<evidence type="ECO:0000313" key="9">
    <source>
        <dbReference type="EMBL" id="EXC15943.1"/>
    </source>
</evidence>
<comment type="function">
    <text evidence="1">Plant non-specific lipid-transfer proteins transfer phospholipids as well as galactolipids across membranes. May play a role in wax or cutin deposition in the cell walls of expanding epidermal cells and certain secretory tissues.</text>
</comment>
<comment type="similarity">
    <text evidence="6">Belongs to the A9/FIL1 family.</text>
</comment>
<gene>
    <name evidence="9" type="ORF">L484_015746</name>
</gene>
<dbReference type="GO" id="GO:0008289">
    <property type="term" value="F:lipid binding"/>
    <property type="evidence" value="ECO:0007669"/>
    <property type="project" value="UniProtKB-KW"/>
</dbReference>
<dbReference type="CDD" id="cd04660">
    <property type="entry name" value="nsLTP_like"/>
    <property type="match status" value="1"/>
</dbReference>
<dbReference type="PANTHER" id="PTHR35501:SF3">
    <property type="entry name" value="PROTEIN YY1"/>
    <property type="match status" value="1"/>
</dbReference>
<evidence type="ECO:0000313" key="10">
    <source>
        <dbReference type="Proteomes" id="UP000030645"/>
    </source>
</evidence>
<reference evidence="10" key="1">
    <citation type="submission" date="2013-01" db="EMBL/GenBank/DDBJ databases">
        <title>Draft Genome Sequence of a Mulberry Tree, Morus notabilis C.K. Schneid.</title>
        <authorList>
            <person name="He N."/>
            <person name="Zhao S."/>
        </authorList>
    </citation>
    <scope>NUCLEOTIDE SEQUENCE</scope>
</reference>
<evidence type="ECO:0000256" key="4">
    <source>
        <dbReference type="ARBA" id="ARBA00022525"/>
    </source>
</evidence>
<feature type="chain" id="PRO_5004931660" description="Bifunctional inhibitor/plant lipid transfer protein/seed storage helical domain-containing protein" evidence="7">
    <location>
        <begin position="32"/>
        <end position="231"/>
    </location>
</feature>
<organism evidence="9 10">
    <name type="scientific">Morus notabilis</name>
    <dbReference type="NCBI Taxonomy" id="981085"/>
    <lineage>
        <taxon>Eukaryota</taxon>
        <taxon>Viridiplantae</taxon>
        <taxon>Streptophyta</taxon>
        <taxon>Embryophyta</taxon>
        <taxon>Tracheophyta</taxon>
        <taxon>Spermatophyta</taxon>
        <taxon>Magnoliopsida</taxon>
        <taxon>eudicotyledons</taxon>
        <taxon>Gunneridae</taxon>
        <taxon>Pentapetalae</taxon>
        <taxon>rosids</taxon>
        <taxon>fabids</taxon>
        <taxon>Rosales</taxon>
        <taxon>Moraceae</taxon>
        <taxon>Moreae</taxon>
        <taxon>Morus</taxon>
    </lineage>
</organism>
<feature type="signal peptide" evidence="7">
    <location>
        <begin position="1"/>
        <end position="31"/>
    </location>
</feature>
<dbReference type="PANTHER" id="PTHR35501">
    <property type="entry name" value="PROTEIN YY1"/>
    <property type="match status" value="1"/>
</dbReference>